<name>A0A379DAL1_9FIRM</name>
<evidence type="ECO:0000256" key="2">
    <source>
        <dbReference type="SAM" id="Phobius"/>
    </source>
</evidence>
<reference evidence="3 4" key="1">
    <citation type="submission" date="2018-06" db="EMBL/GenBank/DDBJ databases">
        <authorList>
            <consortium name="Pathogen Informatics"/>
            <person name="Doyle S."/>
        </authorList>
    </citation>
    <scope>NUCLEOTIDE SEQUENCE [LARGE SCALE GENOMIC DNA]</scope>
    <source>
        <strain evidence="3 4">NCTC11088</strain>
    </source>
</reference>
<proteinExistence type="predicted"/>
<evidence type="ECO:0000313" key="4">
    <source>
        <dbReference type="Proteomes" id="UP000254777"/>
    </source>
</evidence>
<keyword evidence="2" id="KW-0812">Transmembrane</keyword>
<dbReference type="EMBL" id="UGTH01000001">
    <property type="protein sequence ID" value="SUB74283.1"/>
    <property type="molecule type" value="Genomic_DNA"/>
</dbReference>
<feature type="transmembrane region" description="Helical" evidence="2">
    <location>
        <begin position="437"/>
        <end position="456"/>
    </location>
</feature>
<keyword evidence="2" id="KW-0472">Membrane</keyword>
<sequence length="481" mass="54719">MKNILKIKITTLLILILTIIFSVNIYGAENQKDEVPEKVEINLEDGYYKIPIALWHAIEDKESMGNQAMNQIGELEVKDKEGFLYIGSDKMKYMSITASLINIYFQKEDGNYYPAEPGAFEMEIPKEKEKRPIVFRTKLVNMDNMPKVYVDPKVEPMGDEPIRARVKLDFTKVEKISEDESVLINKFKNGAKKAEYSKEDSGEVENKNLFVSYGPDTFTEAFSFYGNKLSGKDAEEYSKDFDPLDQVNVFKIEFLGPLEKITGKEDSIQATRKKLKPEKEFELSLPLLKFTKEDNLALYDCTEGEKQKIDFTYTDEHIKAKVKNPGVYLLVKSGSNPVATSEGKQENKTPNKTTKEQREKAFTKSVKKPVVKPVNKSAVNGSTTPQINQTQMSKQPVQSSLQKQLDVVNGEKGKNENIEYAKESIEENIKEKESKGIITLILLTFIFFNTAAIIIIKKNLGEIKNMKEEILFIGGLKKDEE</sequence>
<dbReference type="Proteomes" id="UP000254777">
    <property type="component" value="Unassembled WGS sequence"/>
</dbReference>
<dbReference type="InterPro" id="IPR037250">
    <property type="entry name" value="NEAT_dom_sf"/>
</dbReference>
<dbReference type="RefSeq" id="WP_115311890.1">
    <property type="nucleotide sequence ID" value="NZ_UGTH01000001.1"/>
</dbReference>
<feature type="compositionally biased region" description="Low complexity" evidence="1">
    <location>
        <begin position="371"/>
        <end position="380"/>
    </location>
</feature>
<evidence type="ECO:0000313" key="3">
    <source>
        <dbReference type="EMBL" id="SUB74283.1"/>
    </source>
</evidence>
<evidence type="ECO:0000256" key="1">
    <source>
        <dbReference type="SAM" id="MobiDB-lite"/>
    </source>
</evidence>
<feature type="region of interest" description="Disordered" evidence="1">
    <location>
        <begin position="336"/>
        <end position="396"/>
    </location>
</feature>
<gene>
    <name evidence="3" type="ORF">NCTC11088_00013</name>
</gene>
<dbReference type="Gene3D" id="2.60.40.1850">
    <property type="match status" value="1"/>
</dbReference>
<protein>
    <submittedName>
        <fullName evidence="3">Uncharacterized protein</fullName>
    </submittedName>
</protein>
<organism evidence="3 4">
    <name type="scientific">Peptoniphilus indolicus</name>
    <dbReference type="NCBI Taxonomy" id="33030"/>
    <lineage>
        <taxon>Bacteria</taxon>
        <taxon>Bacillati</taxon>
        <taxon>Bacillota</taxon>
        <taxon>Tissierellia</taxon>
        <taxon>Tissierellales</taxon>
        <taxon>Peptoniphilaceae</taxon>
        <taxon>Peptoniphilus</taxon>
    </lineage>
</organism>
<feature type="compositionally biased region" description="Polar residues" evidence="1">
    <location>
        <begin position="381"/>
        <end position="396"/>
    </location>
</feature>
<dbReference type="AlphaFoldDB" id="A0A379DAL1"/>
<keyword evidence="2" id="KW-1133">Transmembrane helix</keyword>
<feature type="compositionally biased region" description="Basic and acidic residues" evidence="1">
    <location>
        <begin position="343"/>
        <end position="362"/>
    </location>
</feature>
<accession>A0A379DAL1</accession>